<sequence length="473" mass="53877">MLPFLLYFLLPVLAQSCLVIRYTEPPKCECQWIPLNRENIESFVRENSFYNQNVSYYNDDWGYSLLLFPVSTQDDCSLSIYCDTEGLSLVVMTKTFGILFGAYSADALCNPYTQKWQVDNGAELVTYDELYAVCVDFILIQSCLVIRYTEPPKCECQWVPLDKTNIQSFVSENPFYTENVTVYHLYSLLFPPVSTQDDCSLSIYCGTEGLSLVVMTKTFAILFDAYSADALCNPYTQKWQVDNGAELVTYDELYAVCLDYRLSTTPELPARTTGTPPPEIIPFRSAVNKVLILIQSCLVIRYTEPPKCECQWVPLDKTNIQSFVSENPFYSENVTVYKNYQLYSLLFPPVSTQDDCSLSIYCDDEGLSLVVMTKTFAILVKNFRERRVTIILQLGAYSADALCNPYTQKWQVDNGAELVTYDELYAVCLDYRLRTTVTPPPATPELPAPATGTPPPEIIPFRSAVNKFLSWFW</sequence>
<protein>
    <submittedName>
        <fullName evidence="1">Uncharacterized protein</fullName>
    </submittedName>
</protein>
<dbReference type="eggNOG" id="ENOG502TJ3C">
    <property type="taxonomic scope" value="Eukaryota"/>
</dbReference>
<name>E3MF29_CAERE</name>
<dbReference type="HOGENOM" id="CLU_577769_0_0_1"/>
<dbReference type="InParanoid" id="E3MF29"/>
<evidence type="ECO:0000313" key="1">
    <source>
        <dbReference type="EMBL" id="EFP00728.1"/>
    </source>
</evidence>
<dbReference type="Proteomes" id="UP000008281">
    <property type="component" value="Unassembled WGS sequence"/>
</dbReference>
<dbReference type="OrthoDB" id="5862187at2759"/>
<evidence type="ECO:0000313" key="2">
    <source>
        <dbReference type="Proteomes" id="UP000008281"/>
    </source>
</evidence>
<accession>E3MF29</accession>
<reference evidence="1" key="1">
    <citation type="submission" date="2007-07" db="EMBL/GenBank/DDBJ databases">
        <title>PCAP assembly of the Caenorhabditis remanei genome.</title>
        <authorList>
            <consortium name="The Caenorhabditis remanei Sequencing Consortium"/>
            <person name="Wilson R.K."/>
        </authorList>
    </citation>
    <scope>NUCLEOTIDE SEQUENCE [LARGE SCALE GENOMIC DNA]</scope>
    <source>
        <strain evidence="1">PB4641</strain>
    </source>
</reference>
<dbReference type="FunCoup" id="E3MF29">
    <property type="interactions" value="544"/>
</dbReference>
<gene>
    <name evidence="1" type="ORF">CRE_21166</name>
</gene>
<dbReference type="AlphaFoldDB" id="E3MF29"/>
<proteinExistence type="predicted"/>
<organism evidence="2">
    <name type="scientific">Caenorhabditis remanei</name>
    <name type="common">Caenorhabditis vulgaris</name>
    <dbReference type="NCBI Taxonomy" id="31234"/>
    <lineage>
        <taxon>Eukaryota</taxon>
        <taxon>Metazoa</taxon>
        <taxon>Ecdysozoa</taxon>
        <taxon>Nematoda</taxon>
        <taxon>Chromadorea</taxon>
        <taxon>Rhabditida</taxon>
        <taxon>Rhabditina</taxon>
        <taxon>Rhabditomorpha</taxon>
        <taxon>Rhabditoidea</taxon>
        <taxon>Rhabditidae</taxon>
        <taxon>Peloderinae</taxon>
        <taxon>Caenorhabditis</taxon>
    </lineage>
</organism>
<dbReference type="EMBL" id="DS268440">
    <property type="protein sequence ID" value="EFP00728.1"/>
    <property type="molecule type" value="Genomic_DNA"/>
</dbReference>
<keyword evidence="2" id="KW-1185">Reference proteome</keyword>